<dbReference type="Pfam" id="PF02770">
    <property type="entry name" value="Acyl-CoA_dh_M"/>
    <property type="match status" value="1"/>
</dbReference>
<evidence type="ECO:0000313" key="3">
    <source>
        <dbReference type="EMBL" id="KAJ1726009.1"/>
    </source>
</evidence>
<dbReference type="FunFam" id="1.10.540.10:FF:000018">
    <property type="entry name" value="Acyl-coenzyme A oxidase"/>
    <property type="match status" value="1"/>
</dbReference>
<dbReference type="InterPro" id="IPR037069">
    <property type="entry name" value="AcylCoA_DH/ox_N_sf"/>
</dbReference>
<dbReference type="PANTHER" id="PTHR10909:SF352">
    <property type="entry name" value="ACYL-COENZYME A OXIDASE-LIKE PROTEIN"/>
    <property type="match status" value="1"/>
</dbReference>
<dbReference type="EC" id="1.3.3.6" evidence="3"/>
<proteinExistence type="predicted"/>
<dbReference type="InterPro" id="IPR046373">
    <property type="entry name" value="Acyl-CoA_Oxase/DH_mid-dom_sf"/>
</dbReference>
<dbReference type="Gene3D" id="1.10.540.10">
    <property type="entry name" value="Acyl-CoA dehydrogenase/oxidase, N-terminal domain"/>
    <property type="match status" value="1"/>
</dbReference>
<keyword evidence="3" id="KW-0560">Oxidoreductase</keyword>
<feature type="domain" description="Acyl-CoA oxidase/dehydrogenase middle" evidence="1">
    <location>
        <begin position="150"/>
        <end position="222"/>
    </location>
</feature>
<feature type="non-terminal residue" evidence="3">
    <location>
        <position position="222"/>
    </location>
</feature>
<reference evidence="3" key="1">
    <citation type="submission" date="2022-07" db="EMBL/GenBank/DDBJ databases">
        <title>Phylogenomic reconstructions and comparative analyses of Kickxellomycotina fungi.</title>
        <authorList>
            <person name="Reynolds N.K."/>
            <person name="Stajich J.E."/>
            <person name="Barry K."/>
            <person name="Grigoriev I.V."/>
            <person name="Crous P."/>
            <person name="Smith M.E."/>
        </authorList>
    </citation>
    <scope>NUCLEOTIDE SEQUENCE</scope>
    <source>
        <strain evidence="3">BCRC 34381</strain>
    </source>
</reference>
<dbReference type="GO" id="GO:0005504">
    <property type="term" value="F:fatty acid binding"/>
    <property type="evidence" value="ECO:0007669"/>
    <property type="project" value="TreeGrafter"/>
</dbReference>
<evidence type="ECO:0000259" key="2">
    <source>
        <dbReference type="Pfam" id="PF14749"/>
    </source>
</evidence>
<dbReference type="InterPro" id="IPR029320">
    <property type="entry name" value="Acyl-CoA_ox_N"/>
</dbReference>
<evidence type="ECO:0000313" key="4">
    <source>
        <dbReference type="Proteomes" id="UP001143981"/>
    </source>
</evidence>
<name>A0A9W8CWK3_9FUNG</name>
<sequence>MAPANAAAPAVANPMASIAEERKAPSFPVRELTYWLDGGEKATELKEMIMLELERDPQWRINDHPNLTLAETRERSMSKIRRMADMTMSRPLDETMLRMSIVSVVDPGFWTRYGVHFGLFLGALQGQATPSQLAYWMSKGAMSMQGITGCFGMTELGHGSNLAGLETTATFDPQTDEFVVHSPTLTSTKWWIGGAAQTATHCSVYAQLVVDGKRYGTKTFVV</sequence>
<accession>A0A9W8CWK3</accession>
<dbReference type="InterPro" id="IPR006091">
    <property type="entry name" value="Acyl-CoA_Oxase/DH_mid-dom"/>
</dbReference>
<organism evidence="3 4">
    <name type="scientific">Coemansia biformis</name>
    <dbReference type="NCBI Taxonomy" id="1286918"/>
    <lineage>
        <taxon>Eukaryota</taxon>
        <taxon>Fungi</taxon>
        <taxon>Fungi incertae sedis</taxon>
        <taxon>Zoopagomycota</taxon>
        <taxon>Kickxellomycotina</taxon>
        <taxon>Kickxellomycetes</taxon>
        <taxon>Kickxellales</taxon>
        <taxon>Kickxellaceae</taxon>
        <taxon>Coemansia</taxon>
    </lineage>
</organism>
<dbReference type="InterPro" id="IPR009100">
    <property type="entry name" value="AcylCoA_DH/oxidase_NM_dom_sf"/>
</dbReference>
<dbReference type="GO" id="GO:0005777">
    <property type="term" value="C:peroxisome"/>
    <property type="evidence" value="ECO:0007669"/>
    <property type="project" value="InterPro"/>
</dbReference>
<keyword evidence="4" id="KW-1185">Reference proteome</keyword>
<dbReference type="Proteomes" id="UP001143981">
    <property type="component" value="Unassembled WGS sequence"/>
</dbReference>
<dbReference type="GO" id="GO:0033540">
    <property type="term" value="P:fatty acid beta-oxidation using acyl-CoA oxidase"/>
    <property type="evidence" value="ECO:0007669"/>
    <property type="project" value="TreeGrafter"/>
</dbReference>
<dbReference type="SUPFAM" id="SSF56645">
    <property type="entry name" value="Acyl-CoA dehydrogenase NM domain-like"/>
    <property type="match status" value="1"/>
</dbReference>
<comment type="caution">
    <text evidence="3">The sequence shown here is derived from an EMBL/GenBank/DDBJ whole genome shotgun (WGS) entry which is preliminary data.</text>
</comment>
<dbReference type="InterPro" id="IPR012258">
    <property type="entry name" value="Acyl-CoA_oxidase"/>
</dbReference>
<feature type="domain" description="Acyl-coenzyme A oxidase N-terminal" evidence="2">
    <location>
        <begin position="29"/>
        <end position="139"/>
    </location>
</feature>
<protein>
    <submittedName>
        <fullName evidence="3">Fatty-acyl coenzyme A oxidase</fullName>
        <ecNumber evidence="3">1.3.3.6</ecNumber>
    </submittedName>
</protein>
<dbReference type="Gene3D" id="2.40.110.10">
    <property type="entry name" value="Butyryl-CoA Dehydrogenase, subunit A, domain 2"/>
    <property type="match status" value="1"/>
</dbReference>
<dbReference type="PANTHER" id="PTHR10909">
    <property type="entry name" value="ELECTRON TRANSPORT OXIDOREDUCTASE"/>
    <property type="match status" value="1"/>
</dbReference>
<dbReference type="OrthoDB" id="538336at2759"/>
<gene>
    <name evidence="3" type="primary">POX1_2</name>
    <name evidence="3" type="ORF">LPJ61_005484</name>
</gene>
<dbReference type="Pfam" id="PF14749">
    <property type="entry name" value="Acyl-CoA_ox_N"/>
    <property type="match status" value="1"/>
</dbReference>
<dbReference type="EMBL" id="JANBOI010001838">
    <property type="protein sequence ID" value="KAJ1726009.1"/>
    <property type="molecule type" value="Genomic_DNA"/>
</dbReference>
<dbReference type="AlphaFoldDB" id="A0A9W8CWK3"/>
<dbReference type="GO" id="GO:0071949">
    <property type="term" value="F:FAD binding"/>
    <property type="evidence" value="ECO:0007669"/>
    <property type="project" value="InterPro"/>
</dbReference>
<dbReference type="GO" id="GO:0055088">
    <property type="term" value="P:lipid homeostasis"/>
    <property type="evidence" value="ECO:0007669"/>
    <property type="project" value="TreeGrafter"/>
</dbReference>
<dbReference type="GO" id="GO:0003997">
    <property type="term" value="F:acyl-CoA oxidase activity"/>
    <property type="evidence" value="ECO:0007669"/>
    <property type="project" value="UniProtKB-EC"/>
</dbReference>
<evidence type="ECO:0000259" key="1">
    <source>
        <dbReference type="Pfam" id="PF02770"/>
    </source>
</evidence>